<proteinExistence type="predicted"/>
<keyword evidence="4" id="KW-1185">Reference proteome</keyword>
<accession>A0ABN8NPQ9</accession>
<evidence type="ECO:0000256" key="1">
    <source>
        <dbReference type="SAM" id="Phobius"/>
    </source>
</evidence>
<evidence type="ECO:0000256" key="2">
    <source>
        <dbReference type="SAM" id="SignalP"/>
    </source>
</evidence>
<feature type="signal peptide" evidence="2">
    <location>
        <begin position="1"/>
        <end position="23"/>
    </location>
</feature>
<evidence type="ECO:0000313" key="4">
    <source>
        <dbReference type="Proteomes" id="UP001159405"/>
    </source>
</evidence>
<name>A0ABN8NPQ9_9CNID</name>
<keyword evidence="1" id="KW-0472">Membrane</keyword>
<dbReference type="Pfam" id="PF15882">
    <property type="entry name" value="DUF4735"/>
    <property type="match status" value="1"/>
</dbReference>
<keyword evidence="1" id="KW-1133">Transmembrane helix</keyword>
<gene>
    <name evidence="3" type="ORF">PLOB_00024287</name>
</gene>
<feature type="chain" id="PRO_5046693856" evidence="2">
    <location>
        <begin position="24"/>
        <end position="393"/>
    </location>
</feature>
<evidence type="ECO:0000313" key="3">
    <source>
        <dbReference type="EMBL" id="CAH3116221.1"/>
    </source>
</evidence>
<sequence length="393" mass="44292">MSRNFRLLFCFFQFYCFLKEALTQNSVTKDDLGELYKAFVQDLVYIDREYKKLDSDAVLGLRVAEGYLKRLLQDAERGKIKLKLKVFNDVEDLLHRVSNILKKITPLVMENDPLFYPLLNSQWTYYKPYMYKEQDYDEGQKDEADAERFSQCVREITGSRISNSDLCTISDDCWEAMMTKGAPTSVLYYQVMFFILGEASGCLNKMTLKMKSSGVTLSDHLQQVCRTAYLAVAYLNFRGGGDPEGLISVLKLSFSCGLYGYHEILEERGLSNVIGWQLSSGCYGDYSKVGEEKSAASAGKGKLKSSYLGNGCYSDVTGIGLGLLAVYLRWVLDPPPQVQPVNLVLSAQQDAQTVTVYMMGLLLLTVAFLIAARRRLLQMVSACCIILLGERTR</sequence>
<organism evidence="3 4">
    <name type="scientific">Porites lobata</name>
    <dbReference type="NCBI Taxonomy" id="104759"/>
    <lineage>
        <taxon>Eukaryota</taxon>
        <taxon>Metazoa</taxon>
        <taxon>Cnidaria</taxon>
        <taxon>Anthozoa</taxon>
        <taxon>Hexacorallia</taxon>
        <taxon>Scleractinia</taxon>
        <taxon>Fungiina</taxon>
        <taxon>Poritidae</taxon>
        <taxon>Porites</taxon>
    </lineage>
</organism>
<keyword evidence="2" id="KW-0732">Signal</keyword>
<dbReference type="InterPro" id="IPR031751">
    <property type="entry name" value="DUF4735"/>
</dbReference>
<keyword evidence="1" id="KW-0812">Transmembrane</keyword>
<feature type="transmembrane region" description="Helical" evidence="1">
    <location>
        <begin position="312"/>
        <end position="332"/>
    </location>
</feature>
<dbReference type="EMBL" id="CALNXK010000029">
    <property type="protein sequence ID" value="CAH3116221.1"/>
    <property type="molecule type" value="Genomic_DNA"/>
</dbReference>
<dbReference type="PANTHER" id="PTHR33539">
    <property type="entry name" value="UPF0764 PROTEIN C16ORF89"/>
    <property type="match status" value="1"/>
</dbReference>
<protein>
    <submittedName>
        <fullName evidence="3">Uncharacterized protein</fullName>
    </submittedName>
</protein>
<reference evidence="3 4" key="1">
    <citation type="submission" date="2022-05" db="EMBL/GenBank/DDBJ databases">
        <authorList>
            <consortium name="Genoscope - CEA"/>
            <person name="William W."/>
        </authorList>
    </citation>
    <scope>NUCLEOTIDE SEQUENCE [LARGE SCALE GENOMIC DNA]</scope>
</reference>
<comment type="caution">
    <text evidence="3">The sequence shown here is derived from an EMBL/GenBank/DDBJ whole genome shotgun (WGS) entry which is preliminary data.</text>
</comment>
<feature type="transmembrane region" description="Helical" evidence="1">
    <location>
        <begin position="186"/>
        <end position="203"/>
    </location>
</feature>
<dbReference type="Proteomes" id="UP001159405">
    <property type="component" value="Unassembled WGS sequence"/>
</dbReference>
<feature type="transmembrane region" description="Helical" evidence="1">
    <location>
        <begin position="352"/>
        <end position="372"/>
    </location>
</feature>
<dbReference type="PANTHER" id="PTHR33539:SF1">
    <property type="entry name" value="UPF0764 PROTEIN C16ORF89"/>
    <property type="match status" value="1"/>
</dbReference>